<comment type="caution">
    <text evidence="1">The sequence shown here is derived from an EMBL/GenBank/DDBJ whole genome shotgun (WGS) entry which is preliminary data.</text>
</comment>
<dbReference type="Proteomes" id="UP000031473">
    <property type="component" value="Unassembled WGS sequence"/>
</dbReference>
<reference evidence="1 2" key="1">
    <citation type="submission" date="2014-10" db="EMBL/GenBank/DDBJ databases">
        <title>Kaistella jeonii genome.</title>
        <authorList>
            <person name="Clayton J.T."/>
            <person name="Newman J.D."/>
        </authorList>
    </citation>
    <scope>NUCLEOTIDE SEQUENCE [LARGE SCALE GENOMIC DNA]</scope>
    <source>
        <strain evidence="1 2">DSM 17048</strain>
    </source>
</reference>
<keyword evidence="2" id="KW-1185">Reference proteome</keyword>
<accession>A0A0C1ESG8</accession>
<proteinExistence type="predicted"/>
<protein>
    <submittedName>
        <fullName evidence="1">Uncharacterized protein</fullName>
    </submittedName>
</protein>
<sequence length="239" mass="28059">MKKIIFLIFLIINSICSGQNHKIDSLFLKFKESSFYEDVYPSKIALENYQKEVIPELIKLVGDTTFVKLTGTADLIYPGAQKWYGHGHYVPYSMDWVSIRAGWLLEELTFQNFGFSTINIGNLNWKDKREKEKLNNSRNYQAEKVKKWWKENSDKWSRLGALKEALVSNDIKRVSNAVQYLRFGETKCNGLNQEIFINDLKPLTLKYKNSQNMDLKKISELMENEDLGNWLRNQKKNVR</sequence>
<evidence type="ECO:0000313" key="1">
    <source>
        <dbReference type="EMBL" id="KIA83947.1"/>
    </source>
</evidence>
<dbReference type="AlphaFoldDB" id="A0A0C1ESG8"/>
<organism evidence="1 2">
    <name type="scientific">Kaistella jeonii</name>
    <dbReference type="NCBI Taxonomy" id="266749"/>
    <lineage>
        <taxon>Bacteria</taxon>
        <taxon>Pseudomonadati</taxon>
        <taxon>Bacteroidota</taxon>
        <taxon>Flavobacteriia</taxon>
        <taxon>Flavobacteriales</taxon>
        <taxon>Weeksellaceae</taxon>
        <taxon>Chryseobacterium group</taxon>
        <taxon>Kaistella</taxon>
    </lineage>
</organism>
<evidence type="ECO:0000313" key="2">
    <source>
        <dbReference type="Proteomes" id="UP000031473"/>
    </source>
</evidence>
<gene>
    <name evidence="1" type="ORF">OA86_14915</name>
</gene>
<dbReference type="EMBL" id="JSYL01000023">
    <property type="protein sequence ID" value="KIA83947.1"/>
    <property type="molecule type" value="Genomic_DNA"/>
</dbReference>
<dbReference type="RefSeq" id="WP_039355053.1">
    <property type="nucleotide sequence ID" value="NZ_FOLA01000022.1"/>
</dbReference>
<name>A0A0C1ESG8_9FLAO</name>
<dbReference type="OrthoDB" id="1355274at2"/>